<feature type="region of interest" description="Disordered" evidence="6">
    <location>
        <begin position="493"/>
        <end position="530"/>
    </location>
</feature>
<keyword evidence="5" id="KW-0966">Cell projection</keyword>
<evidence type="ECO:0000256" key="3">
    <source>
        <dbReference type="ARBA" id="ARBA00023069"/>
    </source>
</evidence>
<keyword evidence="4" id="KW-0206">Cytoskeleton</keyword>
<dbReference type="Pfam" id="PF04712">
    <property type="entry name" value="Radial_spoke"/>
    <property type="match status" value="1"/>
</dbReference>
<dbReference type="FunCoup" id="A0A482XH99">
    <property type="interactions" value="42"/>
</dbReference>
<evidence type="ECO:0000256" key="4">
    <source>
        <dbReference type="ARBA" id="ARBA00023212"/>
    </source>
</evidence>
<evidence type="ECO:0000313" key="7">
    <source>
        <dbReference type="EMBL" id="RZF45047.1"/>
    </source>
</evidence>
<name>A0A482XH99_LAOST</name>
<feature type="compositionally biased region" description="Acidic residues" evidence="6">
    <location>
        <begin position="494"/>
        <end position="519"/>
    </location>
</feature>
<dbReference type="AlphaFoldDB" id="A0A482XH99"/>
<dbReference type="GO" id="GO:0035082">
    <property type="term" value="P:axoneme assembly"/>
    <property type="evidence" value="ECO:0007669"/>
    <property type="project" value="TreeGrafter"/>
</dbReference>
<feature type="compositionally biased region" description="Acidic residues" evidence="6">
    <location>
        <begin position="1"/>
        <end position="18"/>
    </location>
</feature>
<evidence type="ECO:0000256" key="2">
    <source>
        <dbReference type="ARBA" id="ARBA00022490"/>
    </source>
</evidence>
<sequence>MSMEIDRDDTDTTEEDNVKDEQIISDISSSLDSPSPSALRLDRIPSQTLYKCSFLEAKSFLSKCEGSANDSIWNHLSELITKILEERPVNIIDYLEQYSARVKRERFEIANNHIQKVFVPTSDLDYAKRNIELIKAAEMPPTSEITEEVNEEESEVDGATTSNKKMGFLQFMDNFRQAGVGLSKDESYLINLSLIKLQKTKPAVQKFKFWGKIFGLKKDYLLAECDLTKEEIERREEEEQERIAKEKELEEKLEEEQKQREEEEQKKREEEEQKQKEEEEKLQNEQMKQTPSEDKSDENKERASEDKEKEIPVVPLRDQYKRPKTPQIIEEIKPEIESEPLGEGINKKVYFVCNEPGDDWIELPTVTPKQIQIARKIKRYFTGDLEAEINTYPIFPGNEKNYLRAQIARISSSTHISPLGYYTFSDDLEEEEEEEDIAEDEEEGKKISFVSNSQYEPSSIEELTDPSMSFWVHHAFHLLKQGRATFWKPKPIKDEEEEEAEEEQEEEEDEEAEGGEVAEEAQPLLTPLSGDTCLETRAMWTVQKTSIYAKENAVAFVASNLWPGAYAFASGRSYGNIYIGWGHKYLARGYSPVALPHPEEEYEIGPEVMEMTDPTPEMEEEWREKQRKKEEKAETEGEEGEEEEDEEEGDEDEDDED</sequence>
<dbReference type="InterPro" id="IPR006802">
    <property type="entry name" value="Radial_spoke"/>
</dbReference>
<accession>A0A482XH99</accession>
<proteinExistence type="predicted"/>
<feature type="compositionally biased region" description="Low complexity" evidence="6">
    <location>
        <begin position="24"/>
        <end position="35"/>
    </location>
</feature>
<organism evidence="7 8">
    <name type="scientific">Laodelphax striatellus</name>
    <name type="common">Small brown planthopper</name>
    <name type="synonym">Delphax striatella</name>
    <dbReference type="NCBI Taxonomy" id="195883"/>
    <lineage>
        <taxon>Eukaryota</taxon>
        <taxon>Metazoa</taxon>
        <taxon>Ecdysozoa</taxon>
        <taxon>Arthropoda</taxon>
        <taxon>Hexapoda</taxon>
        <taxon>Insecta</taxon>
        <taxon>Pterygota</taxon>
        <taxon>Neoptera</taxon>
        <taxon>Paraneoptera</taxon>
        <taxon>Hemiptera</taxon>
        <taxon>Auchenorrhyncha</taxon>
        <taxon>Fulgoroidea</taxon>
        <taxon>Delphacidae</taxon>
        <taxon>Criomorphinae</taxon>
        <taxon>Laodelphax</taxon>
    </lineage>
</organism>
<feature type="compositionally biased region" description="Low complexity" evidence="6">
    <location>
        <begin position="606"/>
        <end position="615"/>
    </location>
</feature>
<dbReference type="Proteomes" id="UP000291343">
    <property type="component" value="Unassembled WGS sequence"/>
</dbReference>
<feature type="compositionally biased region" description="Acidic residues" evidence="6">
    <location>
        <begin position="636"/>
        <end position="657"/>
    </location>
</feature>
<dbReference type="CDD" id="cd22963">
    <property type="entry name" value="DD_CrRSP4-like"/>
    <property type="match status" value="1"/>
</dbReference>
<evidence type="ECO:0000256" key="5">
    <source>
        <dbReference type="ARBA" id="ARBA00023273"/>
    </source>
</evidence>
<feature type="compositionally biased region" description="Acidic residues" evidence="6">
    <location>
        <begin position="428"/>
        <end position="442"/>
    </location>
</feature>
<feature type="region of interest" description="Disordered" evidence="6">
    <location>
        <begin position="247"/>
        <end position="313"/>
    </location>
</feature>
<evidence type="ECO:0000256" key="6">
    <source>
        <dbReference type="SAM" id="MobiDB-lite"/>
    </source>
</evidence>
<gene>
    <name evidence="7" type="ORF">LSTR_LSTR002008</name>
</gene>
<reference evidence="7 8" key="1">
    <citation type="journal article" date="2017" name="Gigascience">
        <title>Genome sequence of the small brown planthopper, Laodelphax striatellus.</title>
        <authorList>
            <person name="Zhu J."/>
            <person name="Jiang F."/>
            <person name="Wang X."/>
            <person name="Yang P."/>
            <person name="Bao Y."/>
            <person name="Zhao W."/>
            <person name="Wang W."/>
            <person name="Lu H."/>
            <person name="Wang Q."/>
            <person name="Cui N."/>
            <person name="Li J."/>
            <person name="Chen X."/>
            <person name="Luo L."/>
            <person name="Yu J."/>
            <person name="Kang L."/>
            <person name="Cui F."/>
        </authorList>
    </citation>
    <scope>NUCLEOTIDE SEQUENCE [LARGE SCALE GENOMIC DNA]</scope>
    <source>
        <strain evidence="7">Lst14</strain>
    </source>
</reference>
<evidence type="ECO:0000256" key="1">
    <source>
        <dbReference type="ARBA" id="ARBA00004430"/>
    </source>
</evidence>
<feature type="region of interest" description="Disordered" evidence="6">
    <location>
        <begin position="606"/>
        <end position="657"/>
    </location>
</feature>
<feature type="compositionally biased region" description="Basic and acidic residues" evidence="6">
    <location>
        <begin position="622"/>
        <end position="635"/>
    </location>
</feature>
<feature type="compositionally biased region" description="Basic and acidic residues" evidence="6">
    <location>
        <begin position="291"/>
        <end position="311"/>
    </location>
</feature>
<dbReference type="GO" id="GO:0060294">
    <property type="term" value="P:cilium movement involved in cell motility"/>
    <property type="evidence" value="ECO:0007669"/>
    <property type="project" value="InterPro"/>
</dbReference>
<dbReference type="GO" id="GO:0001534">
    <property type="term" value="C:radial spoke"/>
    <property type="evidence" value="ECO:0007669"/>
    <property type="project" value="InterPro"/>
</dbReference>
<evidence type="ECO:0000313" key="8">
    <source>
        <dbReference type="Proteomes" id="UP000291343"/>
    </source>
</evidence>
<dbReference type="SMR" id="A0A482XH99"/>
<evidence type="ECO:0008006" key="9">
    <source>
        <dbReference type="Google" id="ProtNLM"/>
    </source>
</evidence>
<keyword evidence="8" id="KW-1185">Reference proteome</keyword>
<feature type="region of interest" description="Disordered" evidence="6">
    <location>
        <begin position="1"/>
        <end position="35"/>
    </location>
</feature>
<dbReference type="EMBL" id="QKKF02010000">
    <property type="protein sequence ID" value="RZF45047.1"/>
    <property type="molecule type" value="Genomic_DNA"/>
</dbReference>
<dbReference type="PANTHER" id="PTHR13159">
    <property type="entry name" value="RADIAL SPOKEHEAD-RELATED"/>
    <property type="match status" value="1"/>
</dbReference>
<protein>
    <recommendedName>
        <fullName evidence="9">Radial spokehead-like protein</fullName>
    </recommendedName>
</protein>
<dbReference type="InParanoid" id="A0A482XH99"/>
<dbReference type="STRING" id="195883.A0A482XH99"/>
<comment type="subcellular location">
    <subcellularLocation>
        <location evidence="1">Cytoplasm</location>
        <location evidence="1">Cytoskeleton</location>
        <location evidence="1">Cilium axoneme</location>
    </subcellularLocation>
</comment>
<keyword evidence="2" id="KW-0963">Cytoplasm</keyword>
<feature type="compositionally biased region" description="Basic and acidic residues" evidence="6">
    <location>
        <begin position="247"/>
        <end position="283"/>
    </location>
</feature>
<dbReference type="OrthoDB" id="272202at2759"/>
<feature type="region of interest" description="Disordered" evidence="6">
    <location>
        <begin position="428"/>
        <end position="458"/>
    </location>
</feature>
<dbReference type="PANTHER" id="PTHR13159:SF0">
    <property type="entry name" value="RADIAL SPOKE HEAD 6 HOMOLOG A"/>
    <property type="match status" value="1"/>
</dbReference>
<comment type="caution">
    <text evidence="7">The sequence shown here is derived from an EMBL/GenBank/DDBJ whole genome shotgun (WGS) entry which is preliminary data.</text>
</comment>
<keyword evidence="3" id="KW-0969">Cilium</keyword>